<evidence type="ECO:0000256" key="6">
    <source>
        <dbReference type="ARBA" id="ARBA00022723"/>
    </source>
</evidence>
<keyword evidence="11 14" id="KW-0503">Monooxygenase</keyword>
<keyword evidence="6 13" id="KW-0479">Metal-binding</keyword>
<dbReference type="GO" id="GO:0005789">
    <property type="term" value="C:endoplasmic reticulum membrane"/>
    <property type="evidence" value="ECO:0007669"/>
    <property type="project" value="UniProtKB-SubCell"/>
</dbReference>
<evidence type="ECO:0000256" key="1">
    <source>
        <dbReference type="ARBA" id="ARBA00001971"/>
    </source>
</evidence>
<dbReference type="AlphaFoldDB" id="V5GVM1"/>
<accession>V5GVM1</accession>
<keyword evidence="15" id="KW-0812">Transmembrane</keyword>
<keyword evidence="12 15" id="KW-0472">Membrane</keyword>
<dbReference type="Pfam" id="PF00067">
    <property type="entry name" value="p450"/>
    <property type="match status" value="1"/>
</dbReference>
<proteinExistence type="inferred from homology"/>
<sequence>MDTIFNLATIIITIWLVGYLYYKWCKTYWQRKGLPILEPEPETWPKEEVSRDELVIRTYRRIKEKGLRHAGGYKFIWPTYFPVDNQIIKRIFQKDFEHFMNHGTYLNEEGEPLSGHLFNLEGSKWRNLRAKLSPTFTSGKMKMMFPIFVECSDGLEHLLDQYIKNNEALDIKEVAARYTTDIIGSAAFGIKCNSLIDPEAEFRKVGQKVFAYDRLKMFKYTLIALFPKSILVALGLRITTKELENFLKNVIRENIEYREKNKIVRKDFLHLLLQLKNKGKITDDDDSFTPDGQKAEGGTYLTFNEVAAQCYLFFLAGFETSSTTMTFAIYELAVNQDIQDKVRKEVNEVLKKYDNKFTYEAMNEMTYLDKVFNETLRKYPPVSAIPRVCTKDYTIPGTDITIEAGTHFSIPIMGIHYDPEYYPNPEVFDPERFNEENKAKRPPYTHVPFGEGPRICIGSRFGRMQSLVGLAKIVKNFKITLNEKTIYPLKFDTKSLILSPKGNMWVNVTRV</sequence>
<dbReference type="PRINTS" id="PR00385">
    <property type="entry name" value="P450"/>
</dbReference>
<keyword evidence="7" id="KW-0256">Endoplasmic reticulum</keyword>
<dbReference type="PANTHER" id="PTHR24292:SF100">
    <property type="entry name" value="CYTOCHROME P450 6A16, ISOFORM B-RELATED"/>
    <property type="match status" value="1"/>
</dbReference>
<reference evidence="16" key="1">
    <citation type="submission" date="2013-07" db="EMBL/GenBank/DDBJ databases">
        <title>Midgut Transcriptome Profiling of Anoplphora glabripennis, a Lignocellulose Degrading, Wood-Boring Cerambycid.</title>
        <authorList>
            <person name="Scully E.D."/>
            <person name="Hoover K."/>
            <person name="Carlson J.E."/>
            <person name="Tien M."/>
            <person name="Geib S.M."/>
        </authorList>
    </citation>
    <scope>NUCLEOTIDE SEQUENCE</scope>
</reference>
<evidence type="ECO:0000256" key="13">
    <source>
        <dbReference type="PIRSR" id="PIRSR602401-1"/>
    </source>
</evidence>
<evidence type="ECO:0000256" key="3">
    <source>
        <dbReference type="ARBA" id="ARBA00004406"/>
    </source>
</evidence>
<dbReference type="GO" id="GO:0016705">
    <property type="term" value="F:oxidoreductase activity, acting on paired donors, with incorporation or reduction of molecular oxygen"/>
    <property type="evidence" value="ECO:0007669"/>
    <property type="project" value="InterPro"/>
</dbReference>
<protein>
    <submittedName>
        <fullName evidence="16">Putative cytochrome P450 6a23</fullName>
    </submittedName>
</protein>
<keyword evidence="15" id="KW-1133">Transmembrane helix</keyword>
<evidence type="ECO:0000313" key="16">
    <source>
        <dbReference type="EMBL" id="JAB64288.1"/>
    </source>
</evidence>
<dbReference type="KEGG" id="agb:108911285"/>
<evidence type="ECO:0000256" key="9">
    <source>
        <dbReference type="ARBA" id="ARBA00023002"/>
    </source>
</evidence>
<evidence type="ECO:0000256" key="8">
    <source>
        <dbReference type="ARBA" id="ARBA00022848"/>
    </source>
</evidence>
<keyword evidence="5 13" id="KW-0349">Heme</keyword>
<dbReference type="PRINTS" id="PR00463">
    <property type="entry name" value="EP450I"/>
</dbReference>
<dbReference type="InterPro" id="IPR017972">
    <property type="entry name" value="Cyt_P450_CS"/>
</dbReference>
<dbReference type="Gene3D" id="1.10.630.10">
    <property type="entry name" value="Cytochrome P450"/>
    <property type="match status" value="1"/>
</dbReference>
<dbReference type="InterPro" id="IPR050476">
    <property type="entry name" value="Insect_CytP450_Detox"/>
</dbReference>
<dbReference type="InterPro" id="IPR002401">
    <property type="entry name" value="Cyt_P450_E_grp-I"/>
</dbReference>
<evidence type="ECO:0000256" key="15">
    <source>
        <dbReference type="SAM" id="Phobius"/>
    </source>
</evidence>
<evidence type="ECO:0000256" key="5">
    <source>
        <dbReference type="ARBA" id="ARBA00022617"/>
    </source>
</evidence>
<dbReference type="OrthoDB" id="2789670at2759"/>
<dbReference type="InterPro" id="IPR001128">
    <property type="entry name" value="Cyt_P450"/>
</dbReference>
<dbReference type="InterPro" id="IPR036396">
    <property type="entry name" value="Cyt_P450_sf"/>
</dbReference>
<evidence type="ECO:0000256" key="14">
    <source>
        <dbReference type="RuleBase" id="RU000461"/>
    </source>
</evidence>
<organism evidence="16">
    <name type="scientific">Anoplophora glabripennis</name>
    <name type="common">Asian longhorn beetle</name>
    <name type="synonym">Anoplophora nobilis</name>
    <dbReference type="NCBI Taxonomy" id="217634"/>
    <lineage>
        <taxon>Eukaryota</taxon>
        <taxon>Metazoa</taxon>
        <taxon>Ecdysozoa</taxon>
        <taxon>Arthropoda</taxon>
        <taxon>Hexapoda</taxon>
        <taxon>Insecta</taxon>
        <taxon>Pterygota</taxon>
        <taxon>Neoptera</taxon>
        <taxon>Endopterygota</taxon>
        <taxon>Coleoptera</taxon>
        <taxon>Polyphaga</taxon>
        <taxon>Cucujiformia</taxon>
        <taxon>Chrysomeloidea</taxon>
        <taxon>Cerambycidae</taxon>
        <taxon>Lamiinae</taxon>
        <taxon>Lamiini</taxon>
        <taxon>Anoplophora</taxon>
    </lineage>
</organism>
<dbReference type="PANTHER" id="PTHR24292">
    <property type="entry name" value="CYTOCHROME P450"/>
    <property type="match status" value="1"/>
</dbReference>
<dbReference type="GO" id="GO:0020037">
    <property type="term" value="F:heme binding"/>
    <property type="evidence" value="ECO:0007669"/>
    <property type="project" value="InterPro"/>
</dbReference>
<evidence type="ECO:0000256" key="2">
    <source>
        <dbReference type="ARBA" id="ARBA00004174"/>
    </source>
</evidence>
<evidence type="ECO:0000256" key="10">
    <source>
        <dbReference type="ARBA" id="ARBA00023004"/>
    </source>
</evidence>
<dbReference type="PROSITE" id="PS00086">
    <property type="entry name" value="CYTOCHROME_P450"/>
    <property type="match status" value="1"/>
</dbReference>
<evidence type="ECO:0000256" key="11">
    <source>
        <dbReference type="ARBA" id="ARBA00023033"/>
    </source>
</evidence>
<dbReference type="GeneID" id="108911285"/>
<comment type="cofactor">
    <cofactor evidence="1 13">
        <name>heme</name>
        <dbReference type="ChEBI" id="CHEBI:30413"/>
    </cofactor>
</comment>
<dbReference type="FunFam" id="1.10.630.10:FF:000042">
    <property type="entry name" value="Cytochrome P450"/>
    <property type="match status" value="1"/>
</dbReference>
<dbReference type="GO" id="GO:0005506">
    <property type="term" value="F:iron ion binding"/>
    <property type="evidence" value="ECO:0007669"/>
    <property type="project" value="InterPro"/>
</dbReference>
<dbReference type="CDD" id="cd11056">
    <property type="entry name" value="CYP6-like"/>
    <property type="match status" value="1"/>
</dbReference>
<keyword evidence="8" id="KW-0492">Microsome</keyword>
<dbReference type="SUPFAM" id="SSF48264">
    <property type="entry name" value="Cytochrome P450"/>
    <property type="match status" value="1"/>
</dbReference>
<comment type="similarity">
    <text evidence="4 14">Belongs to the cytochrome P450 family.</text>
</comment>
<dbReference type="GO" id="GO:0004497">
    <property type="term" value="F:monooxygenase activity"/>
    <property type="evidence" value="ECO:0007669"/>
    <property type="project" value="UniProtKB-KW"/>
</dbReference>
<gene>
    <name evidence="16" type="primary">C6A23</name>
</gene>
<feature type="binding site" description="axial binding residue" evidence="13">
    <location>
        <position position="456"/>
    </location>
    <ligand>
        <name>heme</name>
        <dbReference type="ChEBI" id="CHEBI:30413"/>
    </ligand>
    <ligandPart>
        <name>Fe</name>
        <dbReference type="ChEBI" id="CHEBI:18248"/>
    </ligandPart>
</feature>
<dbReference type="EMBL" id="GALX01004178">
    <property type="protein sequence ID" value="JAB64288.1"/>
    <property type="molecule type" value="Transcribed_RNA"/>
</dbReference>
<keyword evidence="10 13" id="KW-0408">Iron</keyword>
<comment type="subcellular location">
    <subcellularLocation>
        <location evidence="3">Endoplasmic reticulum membrane</location>
        <topology evidence="3">Peripheral membrane protein</topology>
    </subcellularLocation>
    <subcellularLocation>
        <location evidence="2">Microsome membrane</location>
        <topology evidence="2">Peripheral membrane protein</topology>
    </subcellularLocation>
</comment>
<name>V5GVM1_ANOGL</name>
<feature type="transmembrane region" description="Helical" evidence="15">
    <location>
        <begin position="217"/>
        <end position="236"/>
    </location>
</feature>
<evidence type="ECO:0000256" key="12">
    <source>
        <dbReference type="ARBA" id="ARBA00023136"/>
    </source>
</evidence>
<keyword evidence="9 14" id="KW-0560">Oxidoreductase</keyword>
<evidence type="ECO:0000256" key="7">
    <source>
        <dbReference type="ARBA" id="ARBA00022824"/>
    </source>
</evidence>
<evidence type="ECO:0000256" key="4">
    <source>
        <dbReference type="ARBA" id="ARBA00010617"/>
    </source>
</evidence>
<feature type="transmembrane region" description="Helical" evidence="15">
    <location>
        <begin position="6"/>
        <end position="22"/>
    </location>
</feature>